<protein>
    <submittedName>
        <fullName evidence="4">Putative selenoprotein t</fullName>
    </submittedName>
</protein>
<feature type="chain" id="PRO_5026877092" evidence="3">
    <location>
        <begin position="26"/>
        <end position="197"/>
    </location>
</feature>
<evidence type="ECO:0000313" key="4">
    <source>
        <dbReference type="EMBL" id="NOV50483.1"/>
    </source>
</evidence>
<feature type="signal peptide" evidence="3">
    <location>
        <begin position="1"/>
        <end position="25"/>
    </location>
</feature>
<organism evidence="4">
    <name type="scientific">Xenopsylla cheopis</name>
    <name type="common">Oriental rat flea</name>
    <name type="synonym">Pulex cheopis</name>
    <dbReference type="NCBI Taxonomy" id="163159"/>
    <lineage>
        <taxon>Eukaryota</taxon>
        <taxon>Metazoa</taxon>
        <taxon>Ecdysozoa</taxon>
        <taxon>Arthropoda</taxon>
        <taxon>Hexapoda</taxon>
        <taxon>Insecta</taxon>
        <taxon>Pterygota</taxon>
        <taxon>Neoptera</taxon>
        <taxon>Endopterygota</taxon>
        <taxon>Siphonaptera</taxon>
        <taxon>Pulicidae</taxon>
        <taxon>Xenopsyllinae</taxon>
        <taxon>Xenopsylla</taxon>
    </lineage>
</organism>
<dbReference type="InterPro" id="IPR019389">
    <property type="entry name" value="Selenoprotein_T"/>
</dbReference>
<accession>A0A6M2DWK9</accession>
<dbReference type="Pfam" id="PF10262">
    <property type="entry name" value="Rdx"/>
    <property type="match status" value="1"/>
</dbReference>
<evidence type="ECO:0000256" key="2">
    <source>
        <dbReference type="ARBA" id="ARBA00023284"/>
    </source>
</evidence>
<name>A0A6M2DWK9_XENCH</name>
<dbReference type="PANTHER" id="PTHR13544">
    <property type="entry name" value="SELENOPROTEIN T"/>
    <property type="match status" value="1"/>
</dbReference>
<sequence>MALKISTCALVLLVIFYLTCNNVEAIDKRTKKLSQNLGGPSMKFMYCYSCGYRKVFEDYIGIIQQKYPEIRIDGFNYDPPGMYLYLAKFLSAAKMALILCILTRVNIFQFIGLEEPTWWTWCLENKMYSCIMLFFLSNTIEGQLISSGAFEITLNDIPVWSKLETGRIPQPPELFQIIDNHMNVFADKVEFKPEFVK</sequence>
<dbReference type="GO" id="GO:0045454">
    <property type="term" value="P:cell redox homeostasis"/>
    <property type="evidence" value="ECO:0007669"/>
    <property type="project" value="TreeGrafter"/>
</dbReference>
<dbReference type="InterPro" id="IPR011893">
    <property type="entry name" value="Selenoprotein_Rdx-typ"/>
</dbReference>
<keyword evidence="1 3" id="KW-0732">Signal</keyword>
<dbReference type="Gene3D" id="3.40.30.10">
    <property type="entry name" value="Glutaredoxin"/>
    <property type="match status" value="1"/>
</dbReference>
<dbReference type="PANTHER" id="PTHR13544:SF0">
    <property type="entry name" value="THIOREDOXIN REDUCTASE-LIKE SELENOPROTEIN T"/>
    <property type="match status" value="1"/>
</dbReference>
<dbReference type="GO" id="GO:0004791">
    <property type="term" value="F:thioredoxin-disulfide reductase (NADPH) activity"/>
    <property type="evidence" value="ECO:0007669"/>
    <property type="project" value="TreeGrafter"/>
</dbReference>
<dbReference type="SUPFAM" id="SSF52833">
    <property type="entry name" value="Thioredoxin-like"/>
    <property type="match status" value="1"/>
</dbReference>
<dbReference type="AlphaFoldDB" id="A0A6M2DWK9"/>
<evidence type="ECO:0000256" key="3">
    <source>
        <dbReference type="SAM" id="SignalP"/>
    </source>
</evidence>
<dbReference type="NCBIfam" id="TIGR02174">
    <property type="entry name" value="CXXU_selWTH"/>
    <property type="match status" value="1"/>
</dbReference>
<dbReference type="InterPro" id="IPR036249">
    <property type="entry name" value="Thioredoxin-like_sf"/>
</dbReference>
<proteinExistence type="predicted"/>
<dbReference type="GO" id="GO:0005789">
    <property type="term" value="C:endoplasmic reticulum membrane"/>
    <property type="evidence" value="ECO:0007669"/>
    <property type="project" value="TreeGrafter"/>
</dbReference>
<keyword evidence="2" id="KW-0676">Redox-active center</keyword>
<dbReference type="EMBL" id="GIIL01006757">
    <property type="protein sequence ID" value="NOV50483.1"/>
    <property type="molecule type" value="Transcribed_RNA"/>
</dbReference>
<evidence type="ECO:0000256" key="1">
    <source>
        <dbReference type="ARBA" id="ARBA00022729"/>
    </source>
</evidence>
<reference evidence="4" key="1">
    <citation type="submission" date="2020-03" db="EMBL/GenBank/DDBJ databases">
        <title>Transcriptomic Profiling of the Digestive Tract of the Rat Flea, Xenopsylla cheopis, Following Blood Feeding and Infection with Yersinia pestis.</title>
        <authorList>
            <person name="Bland D.M."/>
            <person name="Martens C.A."/>
            <person name="Virtaneva K."/>
            <person name="Kanakabandi K."/>
            <person name="Long D."/>
            <person name="Rosenke R."/>
            <person name="Saturday G.A."/>
            <person name="Hoyt F.H."/>
            <person name="Bruno D.P."/>
            <person name="Ribeiro J.M.C."/>
            <person name="Hinnebusch J."/>
        </authorList>
    </citation>
    <scope>NUCLEOTIDE SEQUENCE</scope>
</reference>